<dbReference type="SUPFAM" id="SSF160544">
    <property type="entry name" value="EscU C-terminal domain-like"/>
    <property type="match status" value="1"/>
</dbReference>
<evidence type="ECO:0000256" key="10">
    <source>
        <dbReference type="ARBA" id="ARBA00023136"/>
    </source>
</evidence>
<gene>
    <name evidence="13 15" type="primary">flhB</name>
    <name evidence="15" type="ORF">ENI96_05795</name>
</gene>
<keyword evidence="6 13" id="KW-0812">Transmembrane</keyword>
<dbReference type="Gene3D" id="3.40.1690.10">
    <property type="entry name" value="secretion proteins EscU"/>
    <property type="match status" value="1"/>
</dbReference>
<evidence type="ECO:0000256" key="3">
    <source>
        <dbReference type="ARBA" id="ARBA00021622"/>
    </source>
</evidence>
<evidence type="ECO:0000256" key="5">
    <source>
        <dbReference type="ARBA" id="ARBA00022475"/>
    </source>
</evidence>
<dbReference type="PRINTS" id="PR00950">
    <property type="entry name" value="TYPE3IMSPROT"/>
</dbReference>
<evidence type="ECO:0000256" key="9">
    <source>
        <dbReference type="ARBA" id="ARBA00022989"/>
    </source>
</evidence>
<comment type="similarity">
    <text evidence="2 13">Belongs to the type III secretion exporter family.</text>
</comment>
<protein>
    <recommendedName>
        <fullName evidence="3 13">Flagellar biosynthetic protein FlhB</fullName>
    </recommendedName>
</protein>
<dbReference type="InterPro" id="IPR006136">
    <property type="entry name" value="FlhB"/>
</dbReference>
<comment type="subcellular location">
    <subcellularLocation>
        <location evidence="1">Cell membrane</location>
        <topology evidence="1">Multi-pass membrane protein</topology>
    </subcellularLocation>
</comment>
<feature type="transmembrane region" description="Helical" evidence="13">
    <location>
        <begin position="189"/>
        <end position="215"/>
    </location>
</feature>
<dbReference type="GO" id="GO:0005886">
    <property type="term" value="C:plasma membrane"/>
    <property type="evidence" value="ECO:0007669"/>
    <property type="project" value="UniProtKB-SubCell"/>
</dbReference>
<keyword evidence="15" id="KW-0969">Cilium</keyword>
<evidence type="ECO:0000256" key="13">
    <source>
        <dbReference type="RuleBase" id="RU364091"/>
    </source>
</evidence>
<keyword evidence="4 13" id="KW-0813">Transport</keyword>
<keyword evidence="15" id="KW-0966">Cell projection</keyword>
<dbReference type="PANTHER" id="PTHR30531:SF12">
    <property type="entry name" value="FLAGELLAR BIOSYNTHETIC PROTEIN FLHB"/>
    <property type="match status" value="1"/>
</dbReference>
<keyword evidence="10 13" id="KW-0472">Membrane</keyword>
<keyword evidence="15" id="KW-0282">Flagellum</keyword>
<accession>A0A831RL79</accession>
<dbReference type="EMBL" id="DRKP01000063">
    <property type="protein sequence ID" value="HEB95927.1"/>
    <property type="molecule type" value="Genomic_DNA"/>
</dbReference>
<evidence type="ECO:0000256" key="1">
    <source>
        <dbReference type="ARBA" id="ARBA00004651"/>
    </source>
</evidence>
<evidence type="ECO:0000313" key="15">
    <source>
        <dbReference type="EMBL" id="HEB95927.1"/>
    </source>
</evidence>
<feature type="transmembrane region" description="Helical" evidence="13">
    <location>
        <begin position="34"/>
        <end position="54"/>
    </location>
</feature>
<dbReference type="AlphaFoldDB" id="A0A831RL79"/>
<feature type="compositionally biased region" description="Basic and acidic residues" evidence="14">
    <location>
        <begin position="7"/>
        <end position="24"/>
    </location>
</feature>
<comment type="function">
    <text evidence="12 13">Required for formation of the rod structure in the basal body of the flagellar apparatus. Together with FliI and FliH, may constitute the export apparatus of flagellin.</text>
</comment>
<evidence type="ECO:0000256" key="7">
    <source>
        <dbReference type="ARBA" id="ARBA00022795"/>
    </source>
</evidence>
<organism evidence="15">
    <name type="scientific">Sedimenticola thiotaurini</name>
    <dbReference type="NCBI Taxonomy" id="1543721"/>
    <lineage>
        <taxon>Bacteria</taxon>
        <taxon>Pseudomonadati</taxon>
        <taxon>Pseudomonadota</taxon>
        <taxon>Gammaproteobacteria</taxon>
        <taxon>Chromatiales</taxon>
        <taxon>Sedimenticolaceae</taxon>
        <taxon>Sedimenticola</taxon>
    </lineage>
</organism>
<name>A0A831RL79_9GAMM</name>
<evidence type="ECO:0000256" key="12">
    <source>
        <dbReference type="ARBA" id="ARBA00025078"/>
    </source>
</evidence>
<keyword evidence="5 13" id="KW-1003">Cell membrane</keyword>
<evidence type="ECO:0000256" key="8">
    <source>
        <dbReference type="ARBA" id="ARBA00022927"/>
    </source>
</evidence>
<keyword evidence="8 13" id="KW-0653">Protein transport</keyword>
<evidence type="ECO:0000256" key="11">
    <source>
        <dbReference type="ARBA" id="ARBA00023225"/>
    </source>
</evidence>
<dbReference type="Gene3D" id="6.10.250.2080">
    <property type="match status" value="1"/>
</dbReference>
<dbReference type="PANTHER" id="PTHR30531">
    <property type="entry name" value="FLAGELLAR BIOSYNTHETIC PROTEIN FLHB"/>
    <property type="match status" value="1"/>
</dbReference>
<keyword evidence="11 13" id="KW-1006">Bacterial flagellum protein export</keyword>
<keyword evidence="7 13" id="KW-1005">Bacterial flagellum biogenesis</keyword>
<dbReference type="Proteomes" id="UP000886251">
    <property type="component" value="Unassembled WGS sequence"/>
</dbReference>
<dbReference type="InterPro" id="IPR029025">
    <property type="entry name" value="T3SS_substrate_exporter_C"/>
</dbReference>
<feature type="region of interest" description="Disordered" evidence="14">
    <location>
        <begin position="1"/>
        <end position="30"/>
    </location>
</feature>
<feature type="region of interest" description="Disordered" evidence="14">
    <location>
        <begin position="358"/>
        <end position="386"/>
    </location>
</feature>
<evidence type="ECO:0000256" key="6">
    <source>
        <dbReference type="ARBA" id="ARBA00022692"/>
    </source>
</evidence>
<evidence type="ECO:0000256" key="14">
    <source>
        <dbReference type="SAM" id="MobiDB-lite"/>
    </source>
</evidence>
<reference evidence="15" key="1">
    <citation type="journal article" date="2020" name="mSystems">
        <title>Genome- and Community-Level Interaction Insights into Carbon Utilization and Element Cycling Functions of Hydrothermarchaeota in Hydrothermal Sediment.</title>
        <authorList>
            <person name="Zhou Z."/>
            <person name="Liu Y."/>
            <person name="Xu W."/>
            <person name="Pan J."/>
            <person name="Luo Z.H."/>
            <person name="Li M."/>
        </authorList>
    </citation>
    <scope>NUCLEOTIDE SEQUENCE [LARGE SCALE GENOMIC DNA]</scope>
    <source>
        <strain evidence="15">HyVt-443</strain>
    </source>
</reference>
<dbReference type="GO" id="GO:0044780">
    <property type="term" value="P:bacterial-type flagellum assembly"/>
    <property type="evidence" value="ECO:0007669"/>
    <property type="project" value="InterPro"/>
</dbReference>
<feature type="transmembrane region" description="Helical" evidence="13">
    <location>
        <begin position="90"/>
        <end position="115"/>
    </location>
</feature>
<comment type="caution">
    <text evidence="15">The sequence shown here is derived from an EMBL/GenBank/DDBJ whole genome shotgun (WGS) entry which is preliminary data.</text>
</comment>
<sequence>MAENEDGQEKTEQPTAKRLEESRRKGQVARSRELNTMAVTLAGGIALTALSGHMGSGLSGIMSSNFRIDRADLFDTSAMLRHLAEAIGDALLMLLPFFAVVAVVAVLSSVALGGFSISAESMVPKFSKLNPVKGLGRLFSVKGLMELAKAMAKFLLIAGATGLVLWNLLDEFIGLGVMELGPAVAELVTLIGGSFVLIASTLILIALADVPFQLWDHKRQLKMTKQEVREELKQTEGRPEVKGRIRSLQREMAQRRMMEEVPKADVVVTNPTHYAVALRYDQDSMAAPKVVAKGADLVAANIRRVAGDHGVPVVEAPMLARAIHAHSEIGDAIPAGLYLAVAKLLAYVFQLRAYREGVGARPQPPTDLPVPEEMQVPADDGDTPLH</sequence>
<evidence type="ECO:0000256" key="4">
    <source>
        <dbReference type="ARBA" id="ARBA00022448"/>
    </source>
</evidence>
<dbReference type="NCBIfam" id="TIGR00328">
    <property type="entry name" value="flhB"/>
    <property type="match status" value="1"/>
</dbReference>
<evidence type="ECO:0000256" key="2">
    <source>
        <dbReference type="ARBA" id="ARBA00010690"/>
    </source>
</evidence>
<proteinExistence type="inferred from homology"/>
<dbReference type="InterPro" id="IPR006135">
    <property type="entry name" value="T3SS_substrate_exporter"/>
</dbReference>
<keyword evidence="9 13" id="KW-1133">Transmembrane helix</keyword>
<feature type="transmembrane region" description="Helical" evidence="13">
    <location>
        <begin position="150"/>
        <end position="169"/>
    </location>
</feature>
<dbReference type="Pfam" id="PF01312">
    <property type="entry name" value="Bac_export_2"/>
    <property type="match status" value="1"/>
</dbReference>
<dbReference type="GO" id="GO:0009306">
    <property type="term" value="P:protein secretion"/>
    <property type="evidence" value="ECO:0007669"/>
    <property type="project" value="InterPro"/>
</dbReference>